<dbReference type="Proteomes" id="UP000298061">
    <property type="component" value="Unassembled WGS sequence"/>
</dbReference>
<dbReference type="OrthoDB" id="2013972at2759"/>
<dbReference type="Pfam" id="PF13649">
    <property type="entry name" value="Methyltransf_25"/>
    <property type="match status" value="1"/>
</dbReference>
<dbReference type="AlphaFoldDB" id="A0A4Z0ABV4"/>
<feature type="compositionally biased region" description="Basic and acidic residues" evidence="1">
    <location>
        <begin position="800"/>
        <end position="815"/>
    </location>
</feature>
<dbReference type="EMBL" id="SFCI01000024">
    <property type="protein sequence ID" value="TFY83509.1"/>
    <property type="molecule type" value="Genomic_DNA"/>
</dbReference>
<comment type="caution">
    <text evidence="3">The sequence shown here is derived from an EMBL/GenBank/DDBJ whole genome shotgun (WGS) entry which is preliminary data.</text>
</comment>
<feature type="compositionally biased region" description="Basic and acidic residues" evidence="1">
    <location>
        <begin position="645"/>
        <end position="667"/>
    </location>
</feature>
<feature type="compositionally biased region" description="Low complexity" evidence="1">
    <location>
        <begin position="447"/>
        <end position="477"/>
    </location>
</feature>
<feature type="compositionally biased region" description="Pro residues" evidence="1">
    <location>
        <begin position="427"/>
        <end position="446"/>
    </location>
</feature>
<dbReference type="InterPro" id="IPR041698">
    <property type="entry name" value="Methyltransf_25"/>
</dbReference>
<dbReference type="GO" id="GO:0008168">
    <property type="term" value="F:methyltransferase activity"/>
    <property type="evidence" value="ECO:0007669"/>
    <property type="project" value="TreeGrafter"/>
</dbReference>
<feature type="region of interest" description="Disordered" evidence="1">
    <location>
        <begin position="645"/>
        <end position="669"/>
    </location>
</feature>
<accession>A0A4Z0ABV4</accession>
<feature type="compositionally biased region" description="Low complexity" evidence="1">
    <location>
        <begin position="302"/>
        <end position="318"/>
    </location>
</feature>
<feature type="compositionally biased region" description="Polar residues" evidence="1">
    <location>
        <begin position="843"/>
        <end position="856"/>
    </location>
</feature>
<feature type="region of interest" description="Disordered" evidence="1">
    <location>
        <begin position="1"/>
        <end position="42"/>
    </location>
</feature>
<feature type="domain" description="Methyltransferase" evidence="2">
    <location>
        <begin position="177"/>
        <end position="276"/>
    </location>
</feature>
<dbReference type="CDD" id="cd02440">
    <property type="entry name" value="AdoMet_MTases"/>
    <property type="match status" value="1"/>
</dbReference>
<dbReference type="InterPro" id="IPR029063">
    <property type="entry name" value="SAM-dependent_MTases_sf"/>
</dbReference>
<gene>
    <name evidence="3" type="ORF">EWM64_g496</name>
</gene>
<dbReference type="PANTHER" id="PTHR43591:SF24">
    <property type="entry name" value="2-METHOXY-6-POLYPRENYL-1,4-BENZOQUINOL METHYLASE, MITOCHONDRIAL"/>
    <property type="match status" value="1"/>
</dbReference>
<dbReference type="SUPFAM" id="SSF53335">
    <property type="entry name" value="S-adenosyl-L-methionine-dependent methyltransferases"/>
    <property type="match status" value="1"/>
</dbReference>
<evidence type="ECO:0000313" key="3">
    <source>
        <dbReference type="EMBL" id="TFY83509.1"/>
    </source>
</evidence>
<evidence type="ECO:0000256" key="1">
    <source>
        <dbReference type="SAM" id="MobiDB-lite"/>
    </source>
</evidence>
<feature type="compositionally biased region" description="Pro residues" evidence="1">
    <location>
        <begin position="478"/>
        <end position="489"/>
    </location>
</feature>
<dbReference type="Gene3D" id="3.40.50.150">
    <property type="entry name" value="Vaccinia Virus protein VP39"/>
    <property type="match status" value="1"/>
</dbReference>
<dbReference type="PANTHER" id="PTHR43591">
    <property type="entry name" value="METHYLTRANSFERASE"/>
    <property type="match status" value="1"/>
</dbReference>
<feature type="compositionally biased region" description="Pro residues" evidence="1">
    <location>
        <begin position="497"/>
        <end position="521"/>
    </location>
</feature>
<proteinExistence type="predicted"/>
<evidence type="ECO:0000313" key="4">
    <source>
        <dbReference type="Proteomes" id="UP000298061"/>
    </source>
</evidence>
<dbReference type="STRING" id="135208.A0A4Z0ABV4"/>
<protein>
    <recommendedName>
        <fullName evidence="2">Methyltransferase domain-containing protein</fullName>
    </recommendedName>
</protein>
<reference evidence="3 4" key="1">
    <citation type="submission" date="2019-02" db="EMBL/GenBank/DDBJ databases">
        <title>Genome sequencing of the rare red list fungi Hericium alpestre (H. flagellum).</title>
        <authorList>
            <person name="Buettner E."/>
            <person name="Kellner H."/>
        </authorList>
    </citation>
    <scope>NUCLEOTIDE SEQUENCE [LARGE SCALE GENOMIC DNA]</scope>
    <source>
        <strain evidence="3 4">DSM 108284</strain>
    </source>
</reference>
<evidence type="ECO:0000259" key="2">
    <source>
        <dbReference type="Pfam" id="PF13649"/>
    </source>
</evidence>
<dbReference type="PRINTS" id="PR01217">
    <property type="entry name" value="PRICHEXTENSN"/>
</dbReference>
<sequence>MSPFCRAKEKKSPAIKQSPTSLTPEPLPTERSSSAVADVAGEGTSGAIKRSLDFVTKRVKRHRSLSSLVALSDSNLPSPSHSLFSHRSPQSSASSIHIAEFHDIEPAKGGFQELKHFKVNKNGVKTHPHNFKDAPYMQCYDDMALTNDWYTLSLLKKLMPKHSPTFHDYRHRPPARVLDLGCGQGYWVVEAATAWKAWNVKVTGLDLVDLTTNAWDLEKQVADNVTWVRHNFVQYRLPFPDNSFDLVRVANMNLAVPFDRWSFIFVEANRVLSDGGRLELIDDHLFFPYVSPPSMPSPVPSPSSLKSTPAPSSSKSTPAPSPQLARSRPLTPSPLAQSRPLPPPSPNAQTRRLPQLPSSVSPPVAKPSRPSKSPARPSTAPLPAPTSKPLTISPRAASPALKSARPSKSPARPLPPFPRSSSHASSPPAPSPALKPLLPPKSPARPPSNALPKSSPSRASSPALKSSRPSKSAARPSTAPPPVLVPPPRVSSSAAPASPPAPLRPLRNRPPTPMRPLPSPPCKEVQAQAQDASSDEEWDNKPSPKALADPYDDWRYEMSNCNDLETIFSRMIWSKYGVHSRPAEVIGKMVEFAFGGAPKMTSLNVCLPSRSFIDNQAREMKARKVPEFEARISWFVNVDWGKEKEEGKEKADKDRKDKDKGQKDSVRVTELPAAGISGKAAKMLGTSNLSPAGLPYQQSGLVLFPATFLHMSPAEVEMHTCRNLHLLIGCSAALDEYMHEFKDKDGKPMVSSRDLEDALWDYHTSALSYILHFMLWLLTSLTRFRRKRFNWPSDLPELRMFDPVPEKDTQKDPRSSLDSARAMRTSIDSVRPERKGGPPAKSQLFNPRQSSEGLTTVRSFRIFEAYKGGPPPPRRAP</sequence>
<feature type="region of interest" description="Disordered" evidence="1">
    <location>
        <begin position="800"/>
        <end position="856"/>
    </location>
</feature>
<feature type="compositionally biased region" description="Basic and acidic residues" evidence="1">
    <location>
        <begin position="1"/>
        <end position="12"/>
    </location>
</feature>
<feature type="compositionally biased region" description="Low complexity" evidence="1">
    <location>
        <begin position="357"/>
        <end position="378"/>
    </location>
</feature>
<keyword evidence="4" id="KW-1185">Reference proteome</keyword>
<feature type="region of interest" description="Disordered" evidence="1">
    <location>
        <begin position="297"/>
        <end position="550"/>
    </location>
</feature>
<name>A0A4Z0ABV4_9AGAM</name>
<organism evidence="3 4">
    <name type="scientific">Hericium alpestre</name>
    <dbReference type="NCBI Taxonomy" id="135208"/>
    <lineage>
        <taxon>Eukaryota</taxon>
        <taxon>Fungi</taxon>
        <taxon>Dikarya</taxon>
        <taxon>Basidiomycota</taxon>
        <taxon>Agaricomycotina</taxon>
        <taxon>Agaricomycetes</taxon>
        <taxon>Russulales</taxon>
        <taxon>Hericiaceae</taxon>
        <taxon>Hericium</taxon>
    </lineage>
</organism>